<dbReference type="Proteomes" id="UP000198559">
    <property type="component" value="Unassembled WGS sequence"/>
</dbReference>
<dbReference type="InterPro" id="IPR026268">
    <property type="entry name" value="RseC"/>
</dbReference>
<name>A0A1H6MTR0_9GAMM</name>
<reference evidence="4 5" key="1">
    <citation type="submission" date="2016-06" db="EMBL/GenBank/DDBJ databases">
        <authorList>
            <person name="Petersen J."/>
            <person name="Sayavedra L."/>
        </authorList>
    </citation>
    <scope>NUCLEOTIDE SEQUENCE [LARGE SCALE GENOMIC DNA]</scope>
    <source>
        <strain evidence="5">BazSymA</strain>
        <strain evidence="4">BazSymB</strain>
    </source>
</reference>
<evidence type="ECO:0000256" key="1">
    <source>
        <dbReference type="SAM" id="Phobius"/>
    </source>
</evidence>
<dbReference type="AlphaFoldDB" id="A0A1H6MTR0"/>
<accession>A0A1H6MTR0</accession>
<dbReference type="InterPro" id="IPR007359">
    <property type="entry name" value="SigmaE_reg_RseC_MucC"/>
</dbReference>
<dbReference type="EMBL" id="CDSC02000504">
    <property type="protein sequence ID" value="SEI05365.1"/>
    <property type="molecule type" value="Genomic_DNA"/>
</dbReference>
<protein>
    <submittedName>
        <fullName evidence="3">Positive regulator of sigma(E), RseC/MucC</fullName>
    </submittedName>
</protein>
<dbReference type="PANTHER" id="PTHR35867:SF1">
    <property type="entry name" value="PROTEIN RSEC"/>
    <property type="match status" value="1"/>
</dbReference>
<proteinExistence type="predicted"/>
<dbReference type="Proteomes" id="UP000198988">
    <property type="component" value="Unassembled WGS sequence"/>
</dbReference>
<feature type="transmembrane region" description="Helical" evidence="1">
    <location>
        <begin position="79"/>
        <end position="98"/>
    </location>
</feature>
<feature type="transmembrane region" description="Helical" evidence="1">
    <location>
        <begin position="104"/>
        <end position="124"/>
    </location>
</feature>
<evidence type="ECO:0000313" key="2">
    <source>
        <dbReference type="EMBL" id="SEH69211.1"/>
    </source>
</evidence>
<gene>
    <name evidence="3" type="ORF">BAZSYMA_ACONTIG00685_3</name>
    <name evidence="2" type="ORF">BAZSYMB_GORF48_GLIMMER3</name>
</gene>
<dbReference type="OrthoDB" id="9795854at2"/>
<dbReference type="EMBL" id="CVUD02000096">
    <property type="protein sequence ID" value="SEH69211.1"/>
    <property type="molecule type" value="Genomic_DNA"/>
</dbReference>
<evidence type="ECO:0000313" key="3">
    <source>
        <dbReference type="EMBL" id="SEI05365.1"/>
    </source>
</evidence>
<sequence>MKEKFEVIEIENQMMKLKVNRSSGCHSCSASGGCGTGILAKYFDHYSVFNKPLQNGVSIGDLVTLEISSKELFYRAFQLYMLPLLALFTGGLLGDVVYPEHEAGQIALAFIGFSASILLVKYFVK</sequence>
<dbReference type="Pfam" id="PF04246">
    <property type="entry name" value="RseC_MucC"/>
    <property type="match status" value="1"/>
</dbReference>
<dbReference type="RefSeq" id="WP_090718506.1">
    <property type="nucleotide sequence ID" value="NZ_CAESAP020000168.1"/>
</dbReference>
<keyword evidence="1" id="KW-1133">Transmembrane helix</keyword>
<organism evidence="3 5">
    <name type="scientific">Bathymodiolus azoricus thioautotrophic gill symbiont</name>
    <dbReference type="NCBI Taxonomy" id="235205"/>
    <lineage>
        <taxon>Bacteria</taxon>
        <taxon>Pseudomonadati</taxon>
        <taxon>Pseudomonadota</taxon>
        <taxon>Gammaproteobacteria</taxon>
        <taxon>sulfur-oxidizing symbionts</taxon>
    </lineage>
</organism>
<evidence type="ECO:0000313" key="5">
    <source>
        <dbReference type="Proteomes" id="UP000198988"/>
    </source>
</evidence>
<dbReference type="PIRSF" id="PIRSF004923">
    <property type="entry name" value="RseC"/>
    <property type="match status" value="1"/>
</dbReference>
<keyword evidence="1" id="KW-0812">Transmembrane</keyword>
<keyword evidence="1" id="KW-0472">Membrane</keyword>
<dbReference type="PANTHER" id="PTHR35867">
    <property type="entry name" value="PROTEIN RSEC"/>
    <property type="match status" value="1"/>
</dbReference>
<dbReference type="STRING" id="235205.BAZSYMB_GORF48_GLIMMER3"/>
<evidence type="ECO:0000313" key="4">
    <source>
        <dbReference type="Proteomes" id="UP000198559"/>
    </source>
</evidence>
<reference evidence="3" key="2">
    <citation type="submission" date="2016-06" db="EMBL/GenBank/DDBJ databases">
        <authorList>
            <person name="Olsen C.W."/>
            <person name="Carey S."/>
            <person name="Hinshaw L."/>
            <person name="Karasin A.I."/>
        </authorList>
    </citation>
    <scope>NUCLEOTIDE SEQUENCE [LARGE SCALE GENOMIC DNA]</scope>
    <source>
        <strain evidence="3">BazSymA</strain>
        <strain evidence="2">BazSymB</strain>
    </source>
</reference>
<dbReference type="PROSITE" id="PS51257">
    <property type="entry name" value="PROKAR_LIPOPROTEIN"/>
    <property type="match status" value="1"/>
</dbReference>